<feature type="transmembrane region" description="Helical" evidence="1">
    <location>
        <begin position="82"/>
        <end position="104"/>
    </location>
</feature>
<sequence>MILNLDTAVKKLRLYFLFYRTKFFLSLAFSLFILLKLKAFFWVLIALITAVITTWFYHRFINDRKKQTLYFYYNFGLTEFKLYSFIFFLNFFLLVCINLIIKWIF</sequence>
<reference evidence="2 3" key="1">
    <citation type="submission" date="2024-05" db="EMBL/GenBank/DDBJ databases">
        <authorList>
            <person name="Duchaud E."/>
        </authorList>
    </citation>
    <scope>NUCLEOTIDE SEQUENCE [LARGE SCALE GENOMIC DNA]</scope>
    <source>
        <strain evidence="2">Ena-SAMPLE-TAB-13-05-2024-13:56:06:370-140308</strain>
    </source>
</reference>
<evidence type="ECO:0000313" key="3">
    <source>
        <dbReference type="Proteomes" id="UP001497527"/>
    </source>
</evidence>
<evidence type="ECO:0000313" key="2">
    <source>
        <dbReference type="EMBL" id="CAL2102025.1"/>
    </source>
</evidence>
<evidence type="ECO:0000256" key="1">
    <source>
        <dbReference type="SAM" id="Phobius"/>
    </source>
</evidence>
<feature type="transmembrane region" description="Helical" evidence="1">
    <location>
        <begin position="39"/>
        <end position="61"/>
    </location>
</feature>
<comment type="caution">
    <text evidence="2">The sequence shown here is derived from an EMBL/GenBank/DDBJ whole genome shotgun (WGS) entry which is preliminary data.</text>
</comment>
<keyword evidence="1" id="KW-0812">Transmembrane</keyword>
<dbReference type="EMBL" id="CAXJIO010000010">
    <property type="protein sequence ID" value="CAL2102025.1"/>
    <property type="molecule type" value="Genomic_DNA"/>
</dbReference>
<keyword evidence="1" id="KW-0472">Membrane</keyword>
<feature type="transmembrane region" description="Helical" evidence="1">
    <location>
        <begin position="12"/>
        <end position="33"/>
    </location>
</feature>
<protein>
    <submittedName>
        <fullName evidence="2">Uncharacterized protein</fullName>
    </submittedName>
</protein>
<name>A0ABP1EX55_9FLAO</name>
<keyword evidence="1" id="KW-1133">Transmembrane helix</keyword>
<organism evidence="2 3">
    <name type="scientific">Tenacibaculum polynesiense</name>
    <dbReference type="NCBI Taxonomy" id="3137857"/>
    <lineage>
        <taxon>Bacteria</taxon>
        <taxon>Pseudomonadati</taxon>
        <taxon>Bacteroidota</taxon>
        <taxon>Flavobacteriia</taxon>
        <taxon>Flavobacteriales</taxon>
        <taxon>Flavobacteriaceae</taxon>
        <taxon>Tenacibaculum</taxon>
    </lineage>
</organism>
<accession>A0ABP1EX55</accession>
<gene>
    <name evidence="2" type="ORF">T190423A01A_10588</name>
</gene>
<dbReference type="Proteomes" id="UP001497527">
    <property type="component" value="Unassembled WGS sequence"/>
</dbReference>
<keyword evidence="3" id="KW-1185">Reference proteome</keyword>
<proteinExistence type="predicted"/>